<dbReference type="Proteomes" id="UP001219934">
    <property type="component" value="Unassembled WGS sequence"/>
</dbReference>
<evidence type="ECO:0000256" key="1">
    <source>
        <dbReference type="ARBA" id="ARBA00022679"/>
    </source>
</evidence>
<gene>
    <name evidence="2" type="ORF">JOQ06_009350</name>
</gene>
<dbReference type="InterPro" id="IPR002213">
    <property type="entry name" value="UDP_glucos_trans"/>
</dbReference>
<keyword evidence="3" id="KW-1185">Reference proteome</keyword>
<protein>
    <submittedName>
        <fullName evidence="2">Uncharacterized protein</fullName>
    </submittedName>
</protein>
<dbReference type="AlphaFoldDB" id="A0AAD6BMU7"/>
<organism evidence="2 3">
    <name type="scientific">Pogonophryne albipinna</name>
    <dbReference type="NCBI Taxonomy" id="1090488"/>
    <lineage>
        <taxon>Eukaryota</taxon>
        <taxon>Metazoa</taxon>
        <taxon>Chordata</taxon>
        <taxon>Craniata</taxon>
        <taxon>Vertebrata</taxon>
        <taxon>Euteleostomi</taxon>
        <taxon>Actinopterygii</taxon>
        <taxon>Neopterygii</taxon>
        <taxon>Teleostei</taxon>
        <taxon>Neoteleostei</taxon>
        <taxon>Acanthomorphata</taxon>
        <taxon>Eupercaria</taxon>
        <taxon>Perciformes</taxon>
        <taxon>Notothenioidei</taxon>
        <taxon>Pogonophryne</taxon>
    </lineage>
</organism>
<evidence type="ECO:0000313" key="2">
    <source>
        <dbReference type="EMBL" id="KAJ4947314.1"/>
    </source>
</evidence>
<dbReference type="Pfam" id="PF00201">
    <property type="entry name" value="UDPGT"/>
    <property type="match status" value="1"/>
</dbReference>
<reference evidence="2" key="1">
    <citation type="submission" date="2022-11" db="EMBL/GenBank/DDBJ databases">
        <title>Chromosome-level genome of Pogonophryne albipinna.</title>
        <authorList>
            <person name="Jo E."/>
        </authorList>
    </citation>
    <scope>NUCLEOTIDE SEQUENCE</scope>
    <source>
        <strain evidence="2">SGF0006</strain>
        <tissue evidence="2">Muscle</tissue>
    </source>
</reference>
<proteinExistence type="predicted"/>
<dbReference type="EMBL" id="JAPTMU010000002">
    <property type="protein sequence ID" value="KAJ4947314.1"/>
    <property type="molecule type" value="Genomic_DNA"/>
</dbReference>
<feature type="non-terminal residue" evidence="2">
    <location>
        <position position="1"/>
    </location>
</feature>
<accession>A0AAD6BMU7</accession>
<comment type="caution">
    <text evidence="2">The sequence shown here is derived from an EMBL/GenBank/DDBJ whole genome shotgun (WGS) entry which is preliminary data.</text>
</comment>
<sequence>MLEIQRAGKSAWTRFKLEMEQAQMASALHVNTATMLEQLFENKDLIQSLKDAKYDLVLADPAIPGGVLLAHYLKLPLVKQCSLPGCTRLDSL</sequence>
<name>A0AAD6BMU7_9TELE</name>
<keyword evidence="1" id="KW-0808">Transferase</keyword>
<evidence type="ECO:0000313" key="3">
    <source>
        <dbReference type="Proteomes" id="UP001219934"/>
    </source>
</evidence>
<dbReference type="SUPFAM" id="SSF53756">
    <property type="entry name" value="UDP-Glycosyltransferase/glycogen phosphorylase"/>
    <property type="match status" value="1"/>
</dbReference>
<dbReference type="Gene3D" id="3.40.50.2000">
    <property type="entry name" value="Glycogen Phosphorylase B"/>
    <property type="match status" value="1"/>
</dbReference>
<dbReference type="GO" id="GO:0008194">
    <property type="term" value="F:UDP-glycosyltransferase activity"/>
    <property type="evidence" value="ECO:0007669"/>
    <property type="project" value="InterPro"/>
</dbReference>